<feature type="compositionally biased region" description="Basic and acidic residues" evidence="1">
    <location>
        <begin position="228"/>
        <end position="238"/>
    </location>
</feature>
<evidence type="ECO:0000256" key="1">
    <source>
        <dbReference type="SAM" id="MobiDB-lite"/>
    </source>
</evidence>
<feature type="region of interest" description="Disordered" evidence="1">
    <location>
        <begin position="192"/>
        <end position="272"/>
    </location>
</feature>
<evidence type="ECO:0000313" key="2">
    <source>
        <dbReference type="EMBL" id="GMF44828.1"/>
    </source>
</evidence>
<keyword evidence="3" id="KW-1185">Reference proteome</keyword>
<sequence length="305" mass="33663">MVMWIEPEAGSARRNSLLGQSEATKRAFWESFLVQYCERGVSVARQYYRARKRSDESPIEYLHRLNVADMRAKLPIKGGTPSTRCEHMEHFIETLDDHDLADQLVLLRLRGADELEVTLRLRQRSKSRQGRVAVGSNKFRKPVAPTTNSASAKLARVVHAIQTADGSSSSDSDDSGSDQDAGYHRIHVAAANDRDAQENQASNYREFPSQNQRPDRDRSPQVKQADGGMDRSPERSSWTERGVARNPLSDARGEAASLHAHDGMVGSEPRHHVCGPNDACGVAQNPLSARIPAPRDTTTSAAGND</sequence>
<dbReference type="EMBL" id="BSXT01001733">
    <property type="protein sequence ID" value="GMF44828.1"/>
    <property type="molecule type" value="Genomic_DNA"/>
</dbReference>
<gene>
    <name evidence="2" type="ORF">Pfra01_001580400</name>
</gene>
<comment type="caution">
    <text evidence="2">The sequence shown here is derived from an EMBL/GenBank/DDBJ whole genome shotgun (WGS) entry which is preliminary data.</text>
</comment>
<proteinExistence type="predicted"/>
<accession>A0A9W6XSG1</accession>
<protein>
    <submittedName>
        <fullName evidence="2">Unnamed protein product</fullName>
    </submittedName>
</protein>
<dbReference type="AlphaFoldDB" id="A0A9W6XSG1"/>
<feature type="compositionally biased region" description="Polar residues" evidence="1">
    <location>
        <begin position="296"/>
        <end position="305"/>
    </location>
</feature>
<feature type="region of interest" description="Disordered" evidence="1">
    <location>
        <begin position="285"/>
        <end position="305"/>
    </location>
</feature>
<dbReference type="Proteomes" id="UP001165121">
    <property type="component" value="Unassembled WGS sequence"/>
</dbReference>
<feature type="region of interest" description="Disordered" evidence="1">
    <location>
        <begin position="124"/>
        <end position="151"/>
    </location>
</feature>
<reference evidence="2" key="1">
    <citation type="submission" date="2023-04" db="EMBL/GenBank/DDBJ databases">
        <title>Phytophthora fragariaefolia NBRC 109709.</title>
        <authorList>
            <person name="Ichikawa N."/>
            <person name="Sato H."/>
            <person name="Tonouchi N."/>
        </authorList>
    </citation>
    <scope>NUCLEOTIDE SEQUENCE</scope>
    <source>
        <strain evidence="2">NBRC 109709</strain>
    </source>
</reference>
<evidence type="ECO:0000313" key="3">
    <source>
        <dbReference type="Proteomes" id="UP001165121"/>
    </source>
</evidence>
<name>A0A9W6XSG1_9STRA</name>
<organism evidence="2 3">
    <name type="scientific">Phytophthora fragariaefolia</name>
    <dbReference type="NCBI Taxonomy" id="1490495"/>
    <lineage>
        <taxon>Eukaryota</taxon>
        <taxon>Sar</taxon>
        <taxon>Stramenopiles</taxon>
        <taxon>Oomycota</taxon>
        <taxon>Peronosporomycetes</taxon>
        <taxon>Peronosporales</taxon>
        <taxon>Peronosporaceae</taxon>
        <taxon>Phytophthora</taxon>
    </lineage>
</organism>
<feature type="compositionally biased region" description="Polar residues" evidence="1">
    <location>
        <begin position="198"/>
        <end position="212"/>
    </location>
</feature>